<dbReference type="GO" id="GO:0006435">
    <property type="term" value="P:threonyl-tRNA aminoacylation"/>
    <property type="evidence" value="ECO:0007669"/>
    <property type="project" value="TreeGrafter"/>
</dbReference>
<evidence type="ECO:0000256" key="4">
    <source>
        <dbReference type="ARBA" id="ARBA00022741"/>
    </source>
</evidence>
<dbReference type="PANTHER" id="PTHR11451:SF46">
    <property type="entry name" value="THREONINE--TRNA LIGASE"/>
    <property type="match status" value="1"/>
</dbReference>
<dbReference type="GO" id="GO:0004829">
    <property type="term" value="F:threonine-tRNA ligase activity"/>
    <property type="evidence" value="ECO:0007669"/>
    <property type="project" value="UniProtKB-EC"/>
</dbReference>
<dbReference type="CDD" id="cd01667">
    <property type="entry name" value="TGS_ThrRS"/>
    <property type="match status" value="1"/>
</dbReference>
<gene>
    <name evidence="11" type="ORF">BJ554DRAFT_2368</name>
</gene>
<evidence type="ECO:0000313" key="12">
    <source>
        <dbReference type="Proteomes" id="UP000673691"/>
    </source>
</evidence>
<keyword evidence="5" id="KW-0067">ATP-binding</keyword>
<dbReference type="InterPro" id="IPR004095">
    <property type="entry name" value="TGS"/>
</dbReference>
<protein>
    <recommendedName>
        <fullName evidence="2">threonine--tRNA ligase</fullName>
        <ecNumber evidence="2">6.1.1.3</ecNumber>
    </recommendedName>
    <alternativeName>
        <fullName evidence="8">Threonyl-tRNA synthetase</fullName>
    </alternativeName>
</protein>
<dbReference type="EC" id="6.1.1.3" evidence="2"/>
<proteinExistence type="inferred from homology"/>
<dbReference type="AlphaFoldDB" id="A0A8H7ZR58"/>
<dbReference type="Pfam" id="PF02824">
    <property type="entry name" value="TGS"/>
    <property type="match status" value="1"/>
</dbReference>
<dbReference type="GO" id="GO:0005524">
    <property type="term" value="F:ATP binding"/>
    <property type="evidence" value="ECO:0007669"/>
    <property type="project" value="UniProtKB-KW"/>
</dbReference>
<dbReference type="GO" id="GO:0005739">
    <property type="term" value="C:mitochondrion"/>
    <property type="evidence" value="ECO:0007669"/>
    <property type="project" value="TreeGrafter"/>
</dbReference>
<evidence type="ECO:0000259" key="10">
    <source>
        <dbReference type="PROSITE" id="PS51880"/>
    </source>
</evidence>
<reference evidence="11 12" key="1">
    <citation type="journal article" name="Sci. Rep.">
        <title>Genome-scale phylogenetic analyses confirm Olpidium as the closest living zoosporic fungus to the non-flagellated, terrestrial fungi.</title>
        <authorList>
            <person name="Chang Y."/>
            <person name="Rochon D."/>
            <person name="Sekimoto S."/>
            <person name="Wang Y."/>
            <person name="Chovatia M."/>
            <person name="Sandor L."/>
            <person name="Salamov A."/>
            <person name="Grigoriev I.V."/>
            <person name="Stajich J.E."/>
            <person name="Spatafora J.W."/>
        </authorList>
    </citation>
    <scope>NUCLEOTIDE SEQUENCE [LARGE SCALE GENOMIC DNA]</scope>
    <source>
        <strain evidence="11">S191</strain>
    </source>
</reference>
<accession>A0A8H7ZR58</accession>
<dbReference type="EMBL" id="JAEFCI010009826">
    <property type="protein sequence ID" value="KAG5457578.1"/>
    <property type="molecule type" value="Genomic_DNA"/>
</dbReference>
<evidence type="ECO:0000256" key="6">
    <source>
        <dbReference type="ARBA" id="ARBA00022917"/>
    </source>
</evidence>
<comment type="caution">
    <text evidence="11">The sequence shown here is derived from an EMBL/GenBank/DDBJ whole genome shotgun (WGS) entry which is preliminary data.</text>
</comment>
<evidence type="ECO:0000256" key="3">
    <source>
        <dbReference type="ARBA" id="ARBA00022598"/>
    </source>
</evidence>
<evidence type="ECO:0000256" key="2">
    <source>
        <dbReference type="ARBA" id="ARBA00013163"/>
    </source>
</evidence>
<keyword evidence="4" id="KW-0547">Nucleotide-binding</keyword>
<dbReference type="Gene3D" id="3.30.980.10">
    <property type="entry name" value="Threonyl-trna Synthetase, Chain A, domain 2"/>
    <property type="match status" value="1"/>
</dbReference>
<dbReference type="InterPro" id="IPR018163">
    <property type="entry name" value="Thr/Ala-tRNA-synth_IIc_edit"/>
</dbReference>
<dbReference type="PANTHER" id="PTHR11451">
    <property type="entry name" value="THREONINE-TRNA LIGASE"/>
    <property type="match status" value="1"/>
</dbReference>
<dbReference type="SUPFAM" id="SSF81271">
    <property type="entry name" value="TGS-like"/>
    <property type="match status" value="1"/>
</dbReference>
<dbReference type="FunFam" id="3.10.20.30:FF:000006">
    <property type="entry name" value="Threonine--tRNA ligase, cytoplasmic"/>
    <property type="match status" value="1"/>
</dbReference>
<dbReference type="FunFam" id="3.30.980.10:FF:000005">
    <property type="entry name" value="Threonyl-tRNA synthetase, mitochondrial"/>
    <property type="match status" value="1"/>
</dbReference>
<keyword evidence="3" id="KW-0436">Ligase</keyword>
<dbReference type="PROSITE" id="PS51880">
    <property type="entry name" value="TGS"/>
    <property type="match status" value="1"/>
</dbReference>
<evidence type="ECO:0000256" key="9">
    <source>
        <dbReference type="ARBA" id="ARBA00049515"/>
    </source>
</evidence>
<evidence type="ECO:0000256" key="7">
    <source>
        <dbReference type="ARBA" id="ARBA00023146"/>
    </source>
</evidence>
<keyword evidence="6" id="KW-0648">Protein biosynthesis</keyword>
<keyword evidence="7 11" id="KW-0030">Aminoacyl-tRNA synthetase</keyword>
<name>A0A8H7ZR58_9FUNG</name>
<feature type="domain" description="TGS" evidence="10">
    <location>
        <begin position="53"/>
        <end position="117"/>
    </location>
</feature>
<comment type="catalytic activity">
    <reaction evidence="9">
        <text>tRNA(Thr) + L-threonine + ATP = L-threonyl-tRNA(Thr) + AMP + diphosphate + H(+)</text>
        <dbReference type="Rhea" id="RHEA:24624"/>
        <dbReference type="Rhea" id="RHEA-COMP:9670"/>
        <dbReference type="Rhea" id="RHEA-COMP:9704"/>
        <dbReference type="ChEBI" id="CHEBI:15378"/>
        <dbReference type="ChEBI" id="CHEBI:30616"/>
        <dbReference type="ChEBI" id="CHEBI:33019"/>
        <dbReference type="ChEBI" id="CHEBI:57926"/>
        <dbReference type="ChEBI" id="CHEBI:78442"/>
        <dbReference type="ChEBI" id="CHEBI:78534"/>
        <dbReference type="ChEBI" id="CHEBI:456215"/>
        <dbReference type="EC" id="6.1.1.3"/>
    </reaction>
</comment>
<comment type="similarity">
    <text evidence="1">Belongs to the class-II aminoacyl-tRNA synthetase family.</text>
</comment>
<keyword evidence="12" id="KW-1185">Reference proteome</keyword>
<dbReference type="SUPFAM" id="SSF55186">
    <property type="entry name" value="ThrRS/AlaRS common domain"/>
    <property type="match status" value="1"/>
</dbReference>
<dbReference type="InterPro" id="IPR012676">
    <property type="entry name" value="TGS-like"/>
</dbReference>
<evidence type="ECO:0000256" key="1">
    <source>
        <dbReference type="ARBA" id="ARBA00008226"/>
    </source>
</evidence>
<dbReference type="Proteomes" id="UP000673691">
    <property type="component" value="Unassembled WGS sequence"/>
</dbReference>
<evidence type="ECO:0000256" key="5">
    <source>
        <dbReference type="ARBA" id="ARBA00022840"/>
    </source>
</evidence>
<evidence type="ECO:0000313" key="11">
    <source>
        <dbReference type="EMBL" id="KAG5457578.1"/>
    </source>
</evidence>
<organism evidence="11 12">
    <name type="scientific">Olpidium bornovanus</name>
    <dbReference type="NCBI Taxonomy" id="278681"/>
    <lineage>
        <taxon>Eukaryota</taxon>
        <taxon>Fungi</taxon>
        <taxon>Fungi incertae sedis</taxon>
        <taxon>Olpidiomycota</taxon>
        <taxon>Olpidiomycotina</taxon>
        <taxon>Olpidiomycetes</taxon>
        <taxon>Olpidiales</taxon>
        <taxon>Olpidiaceae</taxon>
        <taxon>Olpidium</taxon>
    </lineage>
</organism>
<dbReference type="Gene3D" id="3.10.20.30">
    <property type="match status" value="1"/>
</dbReference>
<evidence type="ECO:0000256" key="8">
    <source>
        <dbReference type="ARBA" id="ARBA00031900"/>
    </source>
</evidence>
<dbReference type="InterPro" id="IPR012675">
    <property type="entry name" value="Beta-grasp_dom_sf"/>
</dbReference>
<sequence length="233" mass="26060">MDICAAVAPDTARSSTGVHCVQDPIVRRIEEEGRRGAACFVFLVCCYATAAKAREPIQVTLPDGAVKVATSWETSPMDIAKSLSKSLPDKLVIAKVDGELWDLERPLEKSCNLELLTFDHDQGISFVVHVVCQVEQFTGKEVFWHSSAHVLGEACERHYGCHLCLGPPIEEGFYYEMDIDGRNVEAADYAPLETIAKSVIKEKQQFERLVISKENLLKMFKVNGWNSVRTRRT</sequence>
<dbReference type="OrthoDB" id="5423599at2759"/>